<gene>
    <name evidence="1" type="ORF">GBAR_LOCUS14484</name>
</gene>
<keyword evidence="2" id="KW-1185">Reference proteome</keyword>
<dbReference type="EMBL" id="CASHTH010002114">
    <property type="protein sequence ID" value="CAI8025016.1"/>
    <property type="molecule type" value="Genomic_DNA"/>
</dbReference>
<evidence type="ECO:0000313" key="1">
    <source>
        <dbReference type="EMBL" id="CAI8025016.1"/>
    </source>
</evidence>
<evidence type="ECO:0000313" key="2">
    <source>
        <dbReference type="Proteomes" id="UP001174909"/>
    </source>
</evidence>
<comment type="caution">
    <text evidence="1">The sequence shown here is derived from an EMBL/GenBank/DDBJ whole genome shotgun (WGS) entry which is preliminary data.</text>
</comment>
<dbReference type="Proteomes" id="UP001174909">
    <property type="component" value="Unassembled WGS sequence"/>
</dbReference>
<protein>
    <submittedName>
        <fullName evidence="1">Uncharacterized protein</fullName>
    </submittedName>
</protein>
<accession>A0AA35WQ31</accession>
<feature type="non-terminal residue" evidence="1">
    <location>
        <position position="133"/>
    </location>
</feature>
<reference evidence="1" key="1">
    <citation type="submission" date="2023-03" db="EMBL/GenBank/DDBJ databases">
        <authorList>
            <person name="Steffen K."/>
            <person name="Cardenas P."/>
        </authorList>
    </citation>
    <scope>NUCLEOTIDE SEQUENCE</scope>
</reference>
<name>A0AA35WQ31_GEOBA</name>
<organism evidence="1 2">
    <name type="scientific">Geodia barretti</name>
    <name type="common">Barrett's horny sponge</name>
    <dbReference type="NCBI Taxonomy" id="519541"/>
    <lineage>
        <taxon>Eukaryota</taxon>
        <taxon>Metazoa</taxon>
        <taxon>Porifera</taxon>
        <taxon>Demospongiae</taxon>
        <taxon>Heteroscleromorpha</taxon>
        <taxon>Tetractinellida</taxon>
        <taxon>Astrophorina</taxon>
        <taxon>Geodiidae</taxon>
        <taxon>Geodia</taxon>
    </lineage>
</organism>
<proteinExistence type="predicted"/>
<feature type="non-terminal residue" evidence="1">
    <location>
        <position position="1"/>
    </location>
</feature>
<sequence>ASSWRVSPQEVLLGQQREECGTLRNDSVIGDPLFTVPLNFPSMTPAELTTRDTSHLCFEVHGARDRIFNLISDRCTSVNALFTAMPPPLSGNIINTVGITAVDYRGTCVEIEVSLETQCIPVIRGADGIVSSS</sequence>
<dbReference type="AlphaFoldDB" id="A0AA35WQ31"/>